<dbReference type="InterPro" id="IPR017451">
    <property type="entry name" value="F-box-assoc_interact_dom"/>
</dbReference>
<dbReference type="AlphaFoldDB" id="A0A7J6WQC6"/>
<name>A0A7J6WQC6_THATH</name>
<dbReference type="SUPFAM" id="SSF81383">
    <property type="entry name" value="F-box domain"/>
    <property type="match status" value="1"/>
</dbReference>
<protein>
    <recommendedName>
        <fullName evidence="1">F-box domain-containing protein</fullName>
    </recommendedName>
</protein>
<proteinExistence type="predicted"/>
<dbReference type="InterPro" id="IPR050796">
    <property type="entry name" value="SCF_F-box_component"/>
</dbReference>
<evidence type="ECO:0000313" key="3">
    <source>
        <dbReference type="Proteomes" id="UP000554482"/>
    </source>
</evidence>
<sequence>MEVEKTATEIKDLPEDIVFNILLRLSAQTIHNLRYVFNFWSSIITSSCFHDAHFRGSKHGLLLSRKKDEEIKSKKRKQQQPLFDTNIINTNNKEELITMREFTAASGDILATCNGLVLFGDEKGETELFVANPATKDLLKLPAHKSGSSSCLDHIFGMTYIESVREYKVIHCFIDLVNRSTKNNYCEILTLGCDSWKRVDKFPVRLLQWSSRKFTFINDVAHCLALEDGCEGCLVSFDMINEKFHTTIVPVRLSKIDELLEIEGFPALVSHNKSKKANGCRFWIWLLKDYYKGNWVRLRKIGLGGRNEHVSSVTTSQHGTRIIFLQYDGTSKYYSYIGYDVQLNQKRYLNFRQKIPSASMLPHSESLLSCSNFIAEPYTETCKRRKLH</sequence>
<dbReference type="InterPro" id="IPR013187">
    <property type="entry name" value="F-box-assoc_dom_typ3"/>
</dbReference>
<dbReference type="PANTHER" id="PTHR31672:SF11">
    <property type="entry name" value="F-BOX PROTEIN CPR1-LIKE ISOFORM X2"/>
    <property type="match status" value="1"/>
</dbReference>
<dbReference type="Proteomes" id="UP000554482">
    <property type="component" value="Unassembled WGS sequence"/>
</dbReference>
<dbReference type="InterPro" id="IPR036047">
    <property type="entry name" value="F-box-like_dom_sf"/>
</dbReference>
<organism evidence="2 3">
    <name type="scientific">Thalictrum thalictroides</name>
    <name type="common">Rue-anemone</name>
    <name type="synonym">Anemone thalictroides</name>
    <dbReference type="NCBI Taxonomy" id="46969"/>
    <lineage>
        <taxon>Eukaryota</taxon>
        <taxon>Viridiplantae</taxon>
        <taxon>Streptophyta</taxon>
        <taxon>Embryophyta</taxon>
        <taxon>Tracheophyta</taxon>
        <taxon>Spermatophyta</taxon>
        <taxon>Magnoliopsida</taxon>
        <taxon>Ranunculales</taxon>
        <taxon>Ranunculaceae</taxon>
        <taxon>Thalictroideae</taxon>
        <taxon>Thalictrum</taxon>
    </lineage>
</organism>
<dbReference type="NCBIfam" id="TIGR01640">
    <property type="entry name" value="F_box_assoc_1"/>
    <property type="match status" value="1"/>
</dbReference>
<dbReference type="EMBL" id="JABWDY010012800">
    <property type="protein sequence ID" value="KAF5198810.1"/>
    <property type="molecule type" value="Genomic_DNA"/>
</dbReference>
<keyword evidence="3" id="KW-1185">Reference proteome</keyword>
<accession>A0A7J6WQC6</accession>
<evidence type="ECO:0000259" key="1">
    <source>
        <dbReference type="PROSITE" id="PS50181"/>
    </source>
</evidence>
<dbReference type="Gene3D" id="1.20.1280.50">
    <property type="match status" value="1"/>
</dbReference>
<dbReference type="OrthoDB" id="1938527at2759"/>
<dbReference type="Pfam" id="PF08268">
    <property type="entry name" value="FBA_3"/>
    <property type="match status" value="1"/>
</dbReference>
<feature type="domain" description="F-box" evidence="1">
    <location>
        <begin position="7"/>
        <end position="57"/>
    </location>
</feature>
<dbReference type="PANTHER" id="PTHR31672">
    <property type="entry name" value="BNACNNG10540D PROTEIN"/>
    <property type="match status" value="1"/>
</dbReference>
<dbReference type="SMART" id="SM00256">
    <property type="entry name" value="FBOX"/>
    <property type="match status" value="1"/>
</dbReference>
<reference evidence="2 3" key="1">
    <citation type="submission" date="2020-06" db="EMBL/GenBank/DDBJ databases">
        <title>Transcriptomic and genomic resources for Thalictrum thalictroides and T. hernandezii: Facilitating candidate gene discovery in an emerging model plant lineage.</title>
        <authorList>
            <person name="Arias T."/>
            <person name="Riano-Pachon D.M."/>
            <person name="Di Stilio V.S."/>
        </authorList>
    </citation>
    <scope>NUCLEOTIDE SEQUENCE [LARGE SCALE GENOMIC DNA]</scope>
    <source>
        <strain evidence="3">cv. WT478/WT964</strain>
        <tissue evidence="2">Leaves</tissue>
    </source>
</reference>
<dbReference type="InterPro" id="IPR001810">
    <property type="entry name" value="F-box_dom"/>
</dbReference>
<evidence type="ECO:0000313" key="2">
    <source>
        <dbReference type="EMBL" id="KAF5198810.1"/>
    </source>
</evidence>
<comment type="caution">
    <text evidence="2">The sequence shown here is derived from an EMBL/GenBank/DDBJ whole genome shotgun (WGS) entry which is preliminary data.</text>
</comment>
<dbReference type="Pfam" id="PF00646">
    <property type="entry name" value="F-box"/>
    <property type="match status" value="1"/>
</dbReference>
<dbReference type="PROSITE" id="PS50181">
    <property type="entry name" value="FBOX"/>
    <property type="match status" value="1"/>
</dbReference>
<gene>
    <name evidence="2" type="ORF">FRX31_011602</name>
</gene>